<evidence type="ECO:0008006" key="2">
    <source>
        <dbReference type="Google" id="ProtNLM"/>
    </source>
</evidence>
<evidence type="ECO:0000313" key="1">
    <source>
        <dbReference type="EMBL" id="GAH77382.1"/>
    </source>
</evidence>
<feature type="non-terminal residue" evidence="1">
    <location>
        <position position="99"/>
    </location>
</feature>
<name>X1I6P4_9ZZZZ</name>
<dbReference type="AlphaFoldDB" id="X1I6P4"/>
<gene>
    <name evidence="1" type="ORF">S03H2_67685</name>
</gene>
<proteinExistence type="predicted"/>
<organism evidence="1">
    <name type="scientific">marine sediment metagenome</name>
    <dbReference type="NCBI Taxonomy" id="412755"/>
    <lineage>
        <taxon>unclassified sequences</taxon>
        <taxon>metagenomes</taxon>
        <taxon>ecological metagenomes</taxon>
    </lineage>
</organism>
<protein>
    <recommendedName>
        <fullName evidence="2">Carboxypeptidase regulatory-like domain-containing protein</fullName>
    </recommendedName>
</protein>
<dbReference type="EMBL" id="BARU01044365">
    <property type="protein sequence ID" value="GAH77382.1"/>
    <property type="molecule type" value="Genomic_DNA"/>
</dbReference>
<sequence length="99" mass="10595">MKTNKKNIRIGAIVALVLLSFMTLSQITSVQALGAVVSGEVTCGSTAVNNALVSLIVYDVVEDTDYTDANGDYFVMLRDLLTSTIPCTIKVEKSGYTTI</sequence>
<accession>X1I6P4</accession>
<reference evidence="1" key="1">
    <citation type="journal article" date="2014" name="Front. Microbiol.">
        <title>High frequency of phylogenetically diverse reductive dehalogenase-homologous genes in deep subseafloor sedimentary metagenomes.</title>
        <authorList>
            <person name="Kawai M."/>
            <person name="Futagami T."/>
            <person name="Toyoda A."/>
            <person name="Takaki Y."/>
            <person name="Nishi S."/>
            <person name="Hori S."/>
            <person name="Arai W."/>
            <person name="Tsubouchi T."/>
            <person name="Morono Y."/>
            <person name="Uchiyama I."/>
            <person name="Ito T."/>
            <person name="Fujiyama A."/>
            <person name="Inagaki F."/>
            <person name="Takami H."/>
        </authorList>
    </citation>
    <scope>NUCLEOTIDE SEQUENCE</scope>
    <source>
        <strain evidence="1">Expedition CK06-06</strain>
    </source>
</reference>
<comment type="caution">
    <text evidence="1">The sequence shown here is derived from an EMBL/GenBank/DDBJ whole genome shotgun (WGS) entry which is preliminary data.</text>
</comment>